<dbReference type="PROSITE" id="PS50178">
    <property type="entry name" value="ZF_FYVE"/>
    <property type="match status" value="1"/>
</dbReference>
<keyword evidence="3" id="KW-0862">Zinc</keyword>
<feature type="compositionally biased region" description="Polar residues" evidence="5">
    <location>
        <begin position="653"/>
        <end position="665"/>
    </location>
</feature>
<evidence type="ECO:0000256" key="2">
    <source>
        <dbReference type="ARBA" id="ARBA00022771"/>
    </source>
</evidence>
<dbReference type="PANTHER" id="PTHR46319">
    <property type="entry name" value="ZINC FINGER FYVE DOMAIN-CONTAINING PROTEIN"/>
    <property type="match status" value="1"/>
</dbReference>
<reference evidence="7 8" key="1">
    <citation type="submission" date="2018-08" db="EMBL/GenBank/DDBJ databases">
        <authorList>
            <person name="Laetsch R D."/>
            <person name="Stevens L."/>
            <person name="Kumar S."/>
            <person name="Blaxter L. M."/>
        </authorList>
    </citation>
    <scope>NUCLEOTIDE SEQUENCE [LARGE SCALE GENOMIC DNA]</scope>
</reference>
<feature type="region of interest" description="Disordered" evidence="5">
    <location>
        <begin position="432"/>
        <end position="462"/>
    </location>
</feature>
<feature type="compositionally biased region" description="Basic residues" evidence="5">
    <location>
        <begin position="669"/>
        <end position="682"/>
    </location>
</feature>
<evidence type="ECO:0000313" key="7">
    <source>
        <dbReference type="EMBL" id="VBB31856.1"/>
    </source>
</evidence>
<evidence type="ECO:0000313" key="8">
    <source>
        <dbReference type="Proteomes" id="UP000276991"/>
    </source>
</evidence>
<dbReference type="EMBL" id="UPTC01001423">
    <property type="protein sequence ID" value="VBB31856.1"/>
    <property type="molecule type" value="Genomic_DNA"/>
</dbReference>
<feature type="region of interest" description="Disordered" evidence="5">
    <location>
        <begin position="366"/>
        <end position="385"/>
    </location>
</feature>
<dbReference type="OrthoDB" id="5872154at2759"/>
<feature type="region of interest" description="Disordered" evidence="5">
    <location>
        <begin position="582"/>
        <end position="682"/>
    </location>
</feature>
<evidence type="ECO:0000256" key="1">
    <source>
        <dbReference type="ARBA" id="ARBA00022723"/>
    </source>
</evidence>
<feature type="compositionally biased region" description="Polar residues" evidence="5">
    <location>
        <begin position="366"/>
        <end position="376"/>
    </location>
</feature>
<proteinExistence type="predicted"/>
<feature type="compositionally biased region" description="Basic and acidic residues" evidence="5">
    <location>
        <begin position="433"/>
        <end position="445"/>
    </location>
</feature>
<name>A0A498SPH8_ACAVI</name>
<protein>
    <recommendedName>
        <fullName evidence="6">FYVE-type domain-containing protein</fullName>
    </recommendedName>
</protein>
<sequence>QQWYLEAMKSKPIHPPPIPLGLGLYMLEDGHGLQRGSLWRNIDCGWVIFDQRVFVVSFPGGTGVSGSLWPGTIFFSVYLTEIDIVFDNSRGIASYEFLKMDEVPDMDDLLNELEAAETTGKLKYGANDPVMNPRVVPSDSSNDFNDKRNTARDDHIEEANNITTIDIEATNVLSDIITCLSANANDSLCYNVEAEREDIAVQATGILKDATSENSVSENFADCKNDGTRDSLSDHPSSYSDIILDECKETNSGELFNKVIEVDRIAEQYAEMEQYLDSYGMNDTSLDISGQPHLIADREVVFSSAKEIKKEMNTLEETDEGSLSHGVDSYENCRSASKLEKETDEEIKDPVIERIIRITLAVDVDSSTSSDEQSVNEMPPDTSVGAEDLGLDDVQKNASLYINGSTTSTERLSSCCTQSSIVADVKETVSAVKKSDENREYRGNDNEEEQQSELMEDSSDNSVSECKISVPVIDQVQAISVVSSTHNISHDPGVKYLTESERQLGKKKPIWIADKETLSCMLCCNKFTVFVRRHHCRCCGRVLCARCTTQKASLSYVNNPKKEHRVCDPCFETLKRIEESEKNIKAGDSGDTNDYHRSSDISPATKPVLKLRGKPENSISTNNDQSSSSNDVAHGGSSVKRSVTFRDGLHPGYNSNETHTSTVDMGSSKPKKHNSKRHHVSRRLQQLHITEECVCLLPGGCLTSSDTEKTSTVDNRRGTINSLYLRINDGTIKECDNIQEQINENKNVMCIISRGMSFVGLDEIFLAYYCDTELIELPIDYLWRIYEIYQDALTPRNESSDEELGIRLAHNRVPALNRTARFSNFEKPVARDILLFKPSVQSFKNLLVPSSSFLVATFIYQSESIWASVIPQRLLFRIGLQSSFYPTSIINDFNREPVYNSIFDTSVLKMFNDFRNWRFQMPLISGSTLTVHDNSESILIIPTWALEEIIKLIEANKNMVAWGLDFSSDADSYLVCKQDSAGCFNSQIFTSGIGNRKVTGASFIVIDGALKDSGEPFTMNVLEDGMTIRFRSDIMESVIEALSVGQDFEQNSSAMKFSIKWDDGSYTQQLIGGLISPIDNRSLIGCYQYGLKKSRILGSSYLIPNQVYWSLRLVSVYNIGKGRFVQRVQSKVFSVSEQVTAQIATTLVPFTAALIEHDLRHIFFRIRVTSEDAEYKTQPWPGMEKEFAAWLDFLDYQVVPGLFTVCSYVTVGFHAELHMALISIRPNP</sequence>
<dbReference type="Gene3D" id="3.30.500.40">
    <property type="match status" value="1"/>
</dbReference>
<keyword evidence="1" id="KW-0479">Metal-binding</keyword>
<keyword evidence="8" id="KW-1185">Reference proteome</keyword>
<keyword evidence="2 4" id="KW-0863">Zinc-finger</keyword>
<gene>
    <name evidence="7" type="ORF">NAV_LOCUS6647</name>
</gene>
<feature type="domain" description="FYVE-type" evidence="6">
    <location>
        <begin position="514"/>
        <end position="575"/>
    </location>
</feature>
<dbReference type="InterPro" id="IPR000306">
    <property type="entry name" value="Znf_FYVE"/>
</dbReference>
<dbReference type="SUPFAM" id="SSF57903">
    <property type="entry name" value="FYVE/PHD zinc finger"/>
    <property type="match status" value="1"/>
</dbReference>
<evidence type="ECO:0000256" key="4">
    <source>
        <dbReference type="PROSITE-ProRule" id="PRU00091"/>
    </source>
</evidence>
<feature type="compositionally biased region" description="Low complexity" evidence="5">
    <location>
        <begin position="617"/>
        <end position="630"/>
    </location>
</feature>
<dbReference type="Gene3D" id="3.30.40.10">
    <property type="entry name" value="Zinc/RING finger domain, C3HC4 (zinc finger)"/>
    <property type="match status" value="1"/>
</dbReference>
<feature type="compositionally biased region" description="Acidic residues" evidence="5">
    <location>
        <begin position="446"/>
        <end position="459"/>
    </location>
</feature>
<dbReference type="InterPro" id="IPR013083">
    <property type="entry name" value="Znf_RING/FYVE/PHD"/>
</dbReference>
<dbReference type="InterPro" id="IPR017455">
    <property type="entry name" value="Znf_FYVE-rel"/>
</dbReference>
<dbReference type="AlphaFoldDB" id="A0A498SPH8"/>
<dbReference type="GO" id="GO:0031901">
    <property type="term" value="C:early endosome membrane"/>
    <property type="evidence" value="ECO:0007669"/>
    <property type="project" value="TreeGrafter"/>
</dbReference>
<accession>A0A498SPH8</accession>
<evidence type="ECO:0000256" key="3">
    <source>
        <dbReference type="ARBA" id="ARBA00022833"/>
    </source>
</evidence>
<dbReference type="PANTHER" id="PTHR46319:SF3">
    <property type="entry name" value="ZINC FINGER FYVE DOMAIN-CONTAINING PROTEIN"/>
    <property type="match status" value="1"/>
</dbReference>
<evidence type="ECO:0000259" key="6">
    <source>
        <dbReference type="PROSITE" id="PS50178"/>
    </source>
</evidence>
<dbReference type="GO" id="GO:0016197">
    <property type="term" value="P:endosomal transport"/>
    <property type="evidence" value="ECO:0007669"/>
    <property type="project" value="TreeGrafter"/>
</dbReference>
<dbReference type="Pfam" id="PF01363">
    <property type="entry name" value="FYVE"/>
    <property type="match status" value="1"/>
</dbReference>
<evidence type="ECO:0000256" key="5">
    <source>
        <dbReference type="SAM" id="MobiDB-lite"/>
    </source>
</evidence>
<dbReference type="Proteomes" id="UP000276991">
    <property type="component" value="Unassembled WGS sequence"/>
</dbReference>
<dbReference type="InterPro" id="IPR022557">
    <property type="entry name" value="SARA-like_C"/>
</dbReference>
<dbReference type="STRING" id="6277.A0A498SPH8"/>
<dbReference type="SMART" id="SM01421">
    <property type="entry name" value="DUF3480"/>
    <property type="match status" value="1"/>
</dbReference>
<organism evidence="7 8">
    <name type="scientific">Acanthocheilonema viteae</name>
    <name type="common">Filarial nematode worm</name>
    <name type="synonym">Dipetalonema viteae</name>
    <dbReference type="NCBI Taxonomy" id="6277"/>
    <lineage>
        <taxon>Eukaryota</taxon>
        <taxon>Metazoa</taxon>
        <taxon>Ecdysozoa</taxon>
        <taxon>Nematoda</taxon>
        <taxon>Chromadorea</taxon>
        <taxon>Rhabditida</taxon>
        <taxon>Spirurina</taxon>
        <taxon>Spiruromorpha</taxon>
        <taxon>Filarioidea</taxon>
        <taxon>Onchocercidae</taxon>
        <taxon>Acanthocheilonema</taxon>
    </lineage>
</organism>
<dbReference type="SMART" id="SM00064">
    <property type="entry name" value="FYVE"/>
    <property type="match status" value="1"/>
</dbReference>
<dbReference type="Gene3D" id="3.30.1360.220">
    <property type="entry name" value="Domain of unknown function (DUF3480), N-terminal subdomain"/>
    <property type="match status" value="1"/>
</dbReference>
<dbReference type="InterPro" id="IPR011011">
    <property type="entry name" value="Znf_FYVE_PHD"/>
</dbReference>
<feature type="non-terminal residue" evidence="7">
    <location>
        <position position="1"/>
    </location>
</feature>
<dbReference type="Pfam" id="PF11979">
    <property type="entry name" value="SARA_C"/>
    <property type="match status" value="1"/>
</dbReference>
<dbReference type="GO" id="GO:0008270">
    <property type="term" value="F:zinc ion binding"/>
    <property type="evidence" value="ECO:0007669"/>
    <property type="project" value="UniProtKB-KW"/>
</dbReference>